<sequence>MDYIFKKLQIQAPTKEAHDTLVGACLFKLGSGLILAWGSINLYFYSYFFEIEEGFQMKKASVTFGLMMLFLGFGSVVSVQLAEKFGFERIIRGCGILYIVSIYLCVFMKTFNQFALFYLLIGCTAFTISAIPILNCVWSHFDQNQSGKVSGLSFFCLSLSTIVTIFLFTAIINPDNSSPTITKKEGDQEIKIFDEHISSRFQLTMIIINTIQAIFLIPGSLKITKKIITGSQQDESSSRIQELQFVQQNSQHSPNQQYDYKIEEDDENVQNQISLDKNKSNDKQQLNKNKEKSDQSTRTSGIVESQYYPPLKQSIFTEPFMMIYLTGILNALYIAFLSMNFKVYASTKINDDYFLTFILIVNQILGGVANLTFGHIIDRFCYKKCLLIIQVVIGLFAATIPLISTSKPLLLIWYVTIGMVSNGLQTIMGPIFIKIFGIDTGSKLLPIKATSFFAAVIIVQMVNYLVFTYMTYDSAITCLGIIIFLGFALLARLKTSYTWSPPQ</sequence>
<keyword evidence="9" id="KW-1185">Reference proteome</keyword>
<dbReference type="InterPro" id="IPR052983">
    <property type="entry name" value="MFS_Riboflavin_Transporter"/>
</dbReference>
<dbReference type="eggNOG" id="ENOG502SPNQ">
    <property type="taxonomic scope" value="Eukaryota"/>
</dbReference>
<feature type="transmembrane region" description="Helical" evidence="7">
    <location>
        <begin position="410"/>
        <end position="433"/>
    </location>
</feature>
<evidence type="ECO:0000313" key="8">
    <source>
        <dbReference type="EMBL" id="EAR97579.1"/>
    </source>
</evidence>
<dbReference type="PANTHER" id="PTHR43385">
    <property type="entry name" value="RIBOFLAVIN TRANSPORTER RIBJ"/>
    <property type="match status" value="1"/>
</dbReference>
<dbReference type="InParanoid" id="I7MK72"/>
<evidence type="ECO:0000256" key="1">
    <source>
        <dbReference type="ARBA" id="ARBA00004141"/>
    </source>
</evidence>
<comment type="subcellular location">
    <subcellularLocation>
        <location evidence="1">Membrane</location>
        <topology evidence="1">Multi-pass membrane protein</topology>
    </subcellularLocation>
</comment>
<evidence type="ECO:0000313" key="9">
    <source>
        <dbReference type="Proteomes" id="UP000009168"/>
    </source>
</evidence>
<protein>
    <submittedName>
        <fullName evidence="8">MFS transporter</fullName>
    </submittedName>
</protein>
<dbReference type="OrthoDB" id="291569at2759"/>
<feature type="transmembrane region" description="Helical" evidence="7">
    <location>
        <begin position="353"/>
        <end position="373"/>
    </location>
</feature>
<feature type="transmembrane region" description="Helical" evidence="7">
    <location>
        <begin position="321"/>
        <end position="341"/>
    </location>
</feature>
<dbReference type="SUPFAM" id="SSF103473">
    <property type="entry name" value="MFS general substrate transporter"/>
    <property type="match status" value="1"/>
</dbReference>
<feature type="region of interest" description="Disordered" evidence="6">
    <location>
        <begin position="277"/>
        <end position="299"/>
    </location>
</feature>
<dbReference type="EMBL" id="GG662663">
    <property type="protein sequence ID" value="EAR97579.1"/>
    <property type="molecule type" value="Genomic_DNA"/>
</dbReference>
<evidence type="ECO:0000256" key="6">
    <source>
        <dbReference type="SAM" id="MobiDB-lite"/>
    </source>
</evidence>
<dbReference type="GO" id="GO:0022857">
    <property type="term" value="F:transmembrane transporter activity"/>
    <property type="evidence" value="ECO:0007669"/>
    <property type="project" value="InterPro"/>
</dbReference>
<dbReference type="RefSeq" id="XP_001017824.1">
    <property type="nucleotide sequence ID" value="XM_001017824.1"/>
</dbReference>
<feature type="transmembrane region" description="Helical" evidence="7">
    <location>
        <begin position="472"/>
        <end position="491"/>
    </location>
</feature>
<dbReference type="KEGG" id="tet:TTHERM_00439270"/>
<feature type="transmembrane region" description="Helical" evidence="7">
    <location>
        <begin position="445"/>
        <end position="466"/>
    </location>
</feature>
<reference evidence="9" key="1">
    <citation type="journal article" date="2006" name="PLoS Biol.">
        <title>Macronuclear genome sequence of the ciliate Tetrahymena thermophila, a model eukaryote.</title>
        <authorList>
            <person name="Eisen J.A."/>
            <person name="Coyne R.S."/>
            <person name="Wu M."/>
            <person name="Wu D."/>
            <person name="Thiagarajan M."/>
            <person name="Wortman J.R."/>
            <person name="Badger J.H."/>
            <person name="Ren Q."/>
            <person name="Amedeo P."/>
            <person name="Jones K.M."/>
            <person name="Tallon L.J."/>
            <person name="Delcher A.L."/>
            <person name="Salzberg S.L."/>
            <person name="Silva J.C."/>
            <person name="Haas B.J."/>
            <person name="Majoros W.H."/>
            <person name="Farzad M."/>
            <person name="Carlton J.M."/>
            <person name="Smith R.K. Jr."/>
            <person name="Garg J."/>
            <person name="Pearlman R.E."/>
            <person name="Karrer K.M."/>
            <person name="Sun L."/>
            <person name="Manning G."/>
            <person name="Elde N.C."/>
            <person name="Turkewitz A.P."/>
            <person name="Asai D.J."/>
            <person name="Wilkes D.E."/>
            <person name="Wang Y."/>
            <person name="Cai H."/>
            <person name="Collins K."/>
            <person name="Stewart B.A."/>
            <person name="Lee S.R."/>
            <person name="Wilamowska K."/>
            <person name="Weinberg Z."/>
            <person name="Ruzzo W.L."/>
            <person name="Wloga D."/>
            <person name="Gaertig J."/>
            <person name="Frankel J."/>
            <person name="Tsao C.-C."/>
            <person name="Gorovsky M.A."/>
            <person name="Keeling P.J."/>
            <person name="Waller R.F."/>
            <person name="Patron N.J."/>
            <person name="Cherry J.M."/>
            <person name="Stover N.A."/>
            <person name="Krieger C.J."/>
            <person name="del Toro C."/>
            <person name="Ryder H.F."/>
            <person name="Williamson S.C."/>
            <person name="Barbeau R.A."/>
            <person name="Hamilton E.P."/>
            <person name="Orias E."/>
        </authorList>
    </citation>
    <scope>NUCLEOTIDE SEQUENCE [LARGE SCALE GENOMIC DNA]</scope>
    <source>
        <strain evidence="9">SB210</strain>
    </source>
</reference>
<keyword evidence="5 7" id="KW-0472">Membrane</keyword>
<keyword evidence="4 7" id="KW-1133">Transmembrane helix</keyword>
<feature type="transmembrane region" description="Helical" evidence="7">
    <location>
        <begin position="90"/>
        <end position="109"/>
    </location>
</feature>
<evidence type="ECO:0000256" key="3">
    <source>
        <dbReference type="ARBA" id="ARBA00022692"/>
    </source>
</evidence>
<dbReference type="Proteomes" id="UP000009168">
    <property type="component" value="Unassembled WGS sequence"/>
</dbReference>
<organism evidence="8 9">
    <name type="scientific">Tetrahymena thermophila (strain SB210)</name>
    <dbReference type="NCBI Taxonomy" id="312017"/>
    <lineage>
        <taxon>Eukaryota</taxon>
        <taxon>Sar</taxon>
        <taxon>Alveolata</taxon>
        <taxon>Ciliophora</taxon>
        <taxon>Intramacronucleata</taxon>
        <taxon>Oligohymenophorea</taxon>
        <taxon>Hymenostomatida</taxon>
        <taxon>Tetrahymenina</taxon>
        <taxon>Tetrahymenidae</taxon>
        <taxon>Tetrahymena</taxon>
    </lineage>
</organism>
<dbReference type="OMA" id="FILHIRI"/>
<evidence type="ECO:0000256" key="2">
    <source>
        <dbReference type="ARBA" id="ARBA00022448"/>
    </source>
</evidence>
<evidence type="ECO:0000256" key="5">
    <source>
        <dbReference type="ARBA" id="ARBA00023136"/>
    </source>
</evidence>
<feature type="transmembrane region" description="Helical" evidence="7">
    <location>
        <begin position="115"/>
        <end position="137"/>
    </location>
</feature>
<evidence type="ECO:0000256" key="7">
    <source>
        <dbReference type="SAM" id="Phobius"/>
    </source>
</evidence>
<dbReference type="InterPro" id="IPR011701">
    <property type="entry name" value="MFS"/>
</dbReference>
<dbReference type="GeneID" id="7838246"/>
<evidence type="ECO:0000256" key="4">
    <source>
        <dbReference type="ARBA" id="ARBA00022989"/>
    </source>
</evidence>
<accession>I7MK72</accession>
<feature type="transmembrane region" description="Helical" evidence="7">
    <location>
        <begin position="149"/>
        <end position="172"/>
    </location>
</feature>
<gene>
    <name evidence="8" type="ORF">TTHERM_00439270</name>
</gene>
<feature type="transmembrane region" description="Helical" evidence="7">
    <location>
        <begin position="201"/>
        <end position="221"/>
    </location>
</feature>
<dbReference type="InterPro" id="IPR036259">
    <property type="entry name" value="MFS_trans_sf"/>
</dbReference>
<proteinExistence type="predicted"/>
<keyword evidence="2" id="KW-0813">Transport</keyword>
<dbReference type="PANTHER" id="PTHR43385:SF1">
    <property type="entry name" value="RIBOFLAVIN TRANSPORTER RIBJ"/>
    <property type="match status" value="1"/>
</dbReference>
<dbReference type="Pfam" id="PF07690">
    <property type="entry name" value="MFS_1"/>
    <property type="match status" value="1"/>
</dbReference>
<feature type="transmembrane region" description="Helical" evidence="7">
    <location>
        <begin position="60"/>
        <end position="78"/>
    </location>
</feature>
<dbReference type="AlphaFoldDB" id="I7MK72"/>
<dbReference type="HOGENOM" id="CLU_640075_0_0_1"/>
<name>I7MK72_TETTS</name>
<dbReference type="GO" id="GO:0016020">
    <property type="term" value="C:membrane"/>
    <property type="evidence" value="ECO:0007669"/>
    <property type="project" value="UniProtKB-SubCell"/>
</dbReference>
<feature type="transmembrane region" description="Helical" evidence="7">
    <location>
        <begin position="21"/>
        <end position="40"/>
    </location>
</feature>
<dbReference type="Gene3D" id="1.20.1250.20">
    <property type="entry name" value="MFS general substrate transporter like domains"/>
    <property type="match status" value="1"/>
</dbReference>
<keyword evidence="3 7" id="KW-0812">Transmembrane</keyword>
<feature type="transmembrane region" description="Helical" evidence="7">
    <location>
        <begin position="385"/>
        <end position="404"/>
    </location>
</feature>